<dbReference type="EMBL" id="CP130318">
    <property type="protein sequence ID" value="WNQ09691.1"/>
    <property type="molecule type" value="Genomic_DNA"/>
</dbReference>
<dbReference type="KEGG" id="paun:MJA45_18935"/>
<reference evidence="1 2" key="1">
    <citation type="submission" date="2022-02" db="EMBL/GenBank/DDBJ databases">
        <title>Paenibacillus sp. MBLB1776 Whole Genome Shotgun Sequencing.</title>
        <authorList>
            <person name="Hwang C.Y."/>
            <person name="Cho E.-S."/>
            <person name="Seo M.-J."/>
        </authorList>
    </citation>
    <scope>NUCLEOTIDE SEQUENCE [LARGE SCALE GENOMIC DNA]</scope>
    <source>
        <strain evidence="1 2">MBLB1776</strain>
    </source>
</reference>
<gene>
    <name evidence="1" type="ORF">MJA45_18935</name>
</gene>
<dbReference type="Proteomes" id="UP001305702">
    <property type="component" value="Chromosome"/>
</dbReference>
<dbReference type="RefSeq" id="WP_315603465.1">
    <property type="nucleotide sequence ID" value="NZ_CP130318.1"/>
</dbReference>
<keyword evidence="2" id="KW-1185">Reference proteome</keyword>
<dbReference type="AlphaFoldDB" id="A0AA96LCP7"/>
<dbReference type="InterPro" id="IPR025622">
    <property type="entry name" value="YqzE"/>
</dbReference>
<organism evidence="1 2">
    <name type="scientific">Paenibacillus aurantius</name>
    <dbReference type="NCBI Taxonomy" id="2918900"/>
    <lineage>
        <taxon>Bacteria</taxon>
        <taxon>Bacillati</taxon>
        <taxon>Bacillota</taxon>
        <taxon>Bacilli</taxon>
        <taxon>Bacillales</taxon>
        <taxon>Paenibacillaceae</taxon>
        <taxon>Paenibacillus</taxon>
    </lineage>
</organism>
<protein>
    <submittedName>
        <fullName evidence="1">YqzE family protein</fullName>
    </submittedName>
</protein>
<evidence type="ECO:0000313" key="1">
    <source>
        <dbReference type="EMBL" id="WNQ09691.1"/>
    </source>
</evidence>
<dbReference type="Pfam" id="PF14038">
    <property type="entry name" value="YqzE"/>
    <property type="match status" value="1"/>
</dbReference>
<evidence type="ECO:0000313" key="2">
    <source>
        <dbReference type="Proteomes" id="UP001305702"/>
    </source>
</evidence>
<name>A0AA96LCP7_9BACL</name>
<accession>A0AA96LCP7</accession>
<proteinExistence type="predicted"/>
<sequence length="69" mass="8286">MAKSDELVKYITQRVVQYMETPKEQRKQVRLEKRAREPWTVRWFGMLPMALSMWADTKKAKGKTPESRE</sequence>